<dbReference type="EMBL" id="CP013422">
    <property type="protein sequence ID" value="AOJ78551.1"/>
    <property type="molecule type" value="Genomic_DNA"/>
</dbReference>
<evidence type="ECO:0000259" key="2">
    <source>
        <dbReference type="PROSITE" id="PS50110"/>
    </source>
</evidence>
<dbReference type="SUPFAM" id="SSF52172">
    <property type="entry name" value="CheY-like"/>
    <property type="match status" value="1"/>
</dbReference>
<dbReference type="GO" id="GO:0000160">
    <property type="term" value="P:phosphorelay signal transduction system"/>
    <property type="evidence" value="ECO:0007669"/>
    <property type="project" value="InterPro"/>
</dbReference>
<protein>
    <submittedName>
        <fullName evidence="3">Response regulator receiver protein</fullName>
    </submittedName>
</protein>
<evidence type="ECO:0000313" key="4">
    <source>
        <dbReference type="Proteomes" id="UP000243680"/>
    </source>
</evidence>
<name>A0A1B4LN03_9BURK</name>
<feature type="domain" description="Response regulatory" evidence="2">
    <location>
        <begin position="14"/>
        <end position="162"/>
    </location>
</feature>
<dbReference type="Gene3D" id="3.40.50.2300">
    <property type="match status" value="1"/>
</dbReference>
<reference evidence="3 4" key="1">
    <citation type="submission" date="2015-12" db="EMBL/GenBank/DDBJ databases">
        <title>Diversity of Burkholderia near neighbor genomes.</title>
        <authorList>
            <person name="Sahl J."/>
            <person name="Wagner D."/>
            <person name="Keim P."/>
        </authorList>
    </citation>
    <scope>NUCLEOTIDE SEQUENCE [LARGE SCALE GENOMIC DNA]</scope>
    <source>
        <strain evidence="3 4">MSMB0783</strain>
    </source>
</reference>
<evidence type="ECO:0000313" key="3">
    <source>
        <dbReference type="EMBL" id="AOJ78551.1"/>
    </source>
</evidence>
<sequence>MRRFVRQPVFYPVSTVFVDDHPGFLDALRGTYRNGPLNRFFSSPREALNFLTSQHRRGTPERLSGSQFSDFEKRSFNALGLDALTDVTRFDEVAAVVADYEMDEMNGVEVFAALADMPCTKILLTGVATEREAVEAFNAGVIDLYVKKSAPDMTEKLTRALTEAKARHCAERGMISANDVGSTYCDARALAVMQTIVERERIVEYYWRLDQNAVLMFDASGQPSVFLVWDADEWAFQCGIVADEGDISPLRREMEARRIMPLYWPFQAYRAGMMGVPSIRPLPVPGWDGAFYGWSRLESAVLEPNMSTYARWRKAQMNSDHRPDSFAI</sequence>
<dbReference type="InterPro" id="IPR001789">
    <property type="entry name" value="Sig_transdc_resp-reg_receiver"/>
</dbReference>
<feature type="modified residue" description="4-aspartylphosphate" evidence="1">
    <location>
        <position position="99"/>
    </location>
</feature>
<dbReference type="PROSITE" id="PS50110">
    <property type="entry name" value="RESPONSE_REGULATORY"/>
    <property type="match status" value="1"/>
</dbReference>
<keyword evidence="1" id="KW-0597">Phosphoprotein</keyword>
<dbReference type="InterPro" id="IPR011006">
    <property type="entry name" value="CheY-like_superfamily"/>
</dbReference>
<accession>A0A1B4LN03</accession>
<dbReference type="Proteomes" id="UP000243680">
    <property type="component" value="Chromosome 2"/>
</dbReference>
<proteinExistence type="predicted"/>
<gene>
    <name evidence="3" type="ORF">WJ35_26680</name>
</gene>
<organism evidence="3 4">
    <name type="scientific">Burkholderia ubonensis</name>
    <dbReference type="NCBI Taxonomy" id="101571"/>
    <lineage>
        <taxon>Bacteria</taxon>
        <taxon>Pseudomonadati</taxon>
        <taxon>Pseudomonadota</taxon>
        <taxon>Betaproteobacteria</taxon>
        <taxon>Burkholderiales</taxon>
        <taxon>Burkholderiaceae</taxon>
        <taxon>Burkholderia</taxon>
        <taxon>Burkholderia cepacia complex</taxon>
    </lineage>
</organism>
<evidence type="ECO:0000256" key="1">
    <source>
        <dbReference type="PROSITE-ProRule" id="PRU00169"/>
    </source>
</evidence>
<dbReference type="AlphaFoldDB" id="A0A1B4LN03"/>
<dbReference type="RefSeq" id="WP_011882646.1">
    <property type="nucleotide sequence ID" value="NZ_CP013422.1"/>
</dbReference>